<evidence type="ECO:0000259" key="1">
    <source>
        <dbReference type="Pfam" id="PF12697"/>
    </source>
</evidence>
<dbReference type="AlphaFoldDB" id="A0A561SXA4"/>
<dbReference type="InterPro" id="IPR029058">
    <property type="entry name" value="AB_hydrolase_fold"/>
</dbReference>
<gene>
    <name evidence="2" type="ORF">FHX44_115422</name>
</gene>
<accession>A0A561SXA4</accession>
<comment type="caution">
    <text evidence="2">The sequence shown here is derived from an EMBL/GenBank/DDBJ whole genome shotgun (WGS) entry which is preliminary data.</text>
</comment>
<sequence>MYLQSMTTFVLVHGAWYGGWCWRDVAPPLRAAGHEVLTPTLTGLGERASEFREDIGLRTHVENVVDLLRRADLRDVVLVGHSYAGLVVREAADREPERIARLTLVDAWAGRDGESIDSLAPEFFRNWVESITTDGAIPVPPAPSVGVTEPDQVAWLESRLTPQPRRTFSEPTRLTGAVEAIPCRAVLCTPPGPMPFGELARGFGWKTVELESGHDAMTGAPAQLARILLDDA</sequence>
<dbReference type="GO" id="GO:0016787">
    <property type="term" value="F:hydrolase activity"/>
    <property type="evidence" value="ECO:0007669"/>
    <property type="project" value="UniProtKB-KW"/>
</dbReference>
<name>A0A561SXA4_9PSEU</name>
<organism evidence="2 3">
    <name type="scientific">Pseudonocardia hierapolitana</name>
    <dbReference type="NCBI Taxonomy" id="1128676"/>
    <lineage>
        <taxon>Bacteria</taxon>
        <taxon>Bacillati</taxon>
        <taxon>Actinomycetota</taxon>
        <taxon>Actinomycetes</taxon>
        <taxon>Pseudonocardiales</taxon>
        <taxon>Pseudonocardiaceae</taxon>
        <taxon>Pseudonocardia</taxon>
    </lineage>
</organism>
<dbReference type="Pfam" id="PF12697">
    <property type="entry name" value="Abhydrolase_6"/>
    <property type="match status" value="1"/>
</dbReference>
<dbReference type="InterPro" id="IPR052897">
    <property type="entry name" value="Sec-Metab_Biosynth_Hydrolase"/>
</dbReference>
<feature type="domain" description="AB hydrolase-1" evidence="1">
    <location>
        <begin position="9"/>
        <end position="226"/>
    </location>
</feature>
<dbReference type="Gene3D" id="3.40.50.1820">
    <property type="entry name" value="alpha/beta hydrolase"/>
    <property type="match status" value="1"/>
</dbReference>
<protein>
    <submittedName>
        <fullName evidence="2">Alpha/beta hydrolase family protein</fullName>
    </submittedName>
</protein>
<dbReference type="EMBL" id="VIWU01000001">
    <property type="protein sequence ID" value="TWF79489.1"/>
    <property type="molecule type" value="Genomic_DNA"/>
</dbReference>
<dbReference type="PANTHER" id="PTHR37017">
    <property type="entry name" value="AB HYDROLASE-1 DOMAIN-CONTAINING PROTEIN-RELATED"/>
    <property type="match status" value="1"/>
</dbReference>
<evidence type="ECO:0000313" key="2">
    <source>
        <dbReference type="EMBL" id="TWF79489.1"/>
    </source>
</evidence>
<dbReference type="PANTHER" id="PTHR37017:SF11">
    <property type="entry name" value="ESTERASE_LIPASE_THIOESTERASE DOMAIN-CONTAINING PROTEIN"/>
    <property type="match status" value="1"/>
</dbReference>
<evidence type="ECO:0000313" key="3">
    <source>
        <dbReference type="Proteomes" id="UP000321261"/>
    </source>
</evidence>
<dbReference type="SUPFAM" id="SSF53474">
    <property type="entry name" value="alpha/beta-Hydrolases"/>
    <property type="match status" value="1"/>
</dbReference>
<reference evidence="2 3" key="1">
    <citation type="submission" date="2019-06" db="EMBL/GenBank/DDBJ databases">
        <title>Sequencing the genomes of 1000 actinobacteria strains.</title>
        <authorList>
            <person name="Klenk H.-P."/>
        </authorList>
    </citation>
    <scope>NUCLEOTIDE SEQUENCE [LARGE SCALE GENOMIC DNA]</scope>
    <source>
        <strain evidence="2 3">DSM 45671</strain>
    </source>
</reference>
<keyword evidence="3" id="KW-1185">Reference proteome</keyword>
<keyword evidence="2" id="KW-0378">Hydrolase</keyword>
<proteinExistence type="predicted"/>
<dbReference type="Proteomes" id="UP000321261">
    <property type="component" value="Unassembled WGS sequence"/>
</dbReference>
<dbReference type="InterPro" id="IPR000073">
    <property type="entry name" value="AB_hydrolase_1"/>
</dbReference>